<evidence type="ECO:0000256" key="1">
    <source>
        <dbReference type="ARBA" id="ARBA00009437"/>
    </source>
</evidence>
<dbReference type="EMBL" id="JBHLXE010000108">
    <property type="protein sequence ID" value="MFC0180791.1"/>
    <property type="molecule type" value="Genomic_DNA"/>
</dbReference>
<keyword evidence="2" id="KW-0805">Transcription regulation</keyword>
<comment type="caution">
    <text evidence="6">The sequence shown here is derived from an EMBL/GenBank/DDBJ whole genome shotgun (WGS) entry which is preliminary data.</text>
</comment>
<keyword evidence="7" id="KW-1185">Reference proteome</keyword>
<keyword evidence="4" id="KW-0804">Transcription</keyword>
<evidence type="ECO:0000256" key="4">
    <source>
        <dbReference type="ARBA" id="ARBA00023163"/>
    </source>
</evidence>
<organism evidence="6 7">
    <name type="scientific">Thorsellia kenyensis</name>
    <dbReference type="NCBI Taxonomy" id="1549888"/>
    <lineage>
        <taxon>Bacteria</taxon>
        <taxon>Pseudomonadati</taxon>
        <taxon>Pseudomonadota</taxon>
        <taxon>Gammaproteobacteria</taxon>
        <taxon>Enterobacterales</taxon>
        <taxon>Thorselliaceae</taxon>
        <taxon>Thorsellia</taxon>
    </lineage>
</organism>
<dbReference type="PANTHER" id="PTHR30118:SF15">
    <property type="entry name" value="TRANSCRIPTIONAL REGULATORY PROTEIN"/>
    <property type="match status" value="1"/>
</dbReference>
<dbReference type="InterPro" id="IPR036390">
    <property type="entry name" value="WH_DNA-bd_sf"/>
</dbReference>
<reference evidence="6 7" key="1">
    <citation type="submission" date="2024-09" db="EMBL/GenBank/DDBJ databases">
        <authorList>
            <person name="Sun Q."/>
            <person name="Mori K."/>
        </authorList>
    </citation>
    <scope>NUCLEOTIDE SEQUENCE [LARGE SCALE GENOMIC DNA]</scope>
    <source>
        <strain evidence="6 7">CCM 8545</strain>
    </source>
</reference>
<sequence length="304" mass="34939">MLNLSRFDPQLLYLFYILYKERNASRAAEILMISQPGLAHKLNKMRLEWQDPLFIKVPRGLSPTPKAHELAPKVSDLVQKLSEFYQTLSNESFLNRQEKIFIFTTDYMEQKLLPLLLPIVAKEAPNLTIITQNTQGKLPKKLLEQGAADIAIAGFYQDLPDSYRQQKVLEESFVVVASKNNQLIERELTLEKYVACQHIVTTLNGDLFTSIDAKLSELSLKRQIIAGISSFFSSAQLIKNSDLIVTCLRSIAEQFVANDDSLIIYELPLVMPKIKIMQIWHERTQEDPLREWLRKTIKSCLEVK</sequence>
<dbReference type="InterPro" id="IPR036388">
    <property type="entry name" value="WH-like_DNA-bd_sf"/>
</dbReference>
<keyword evidence="3" id="KW-0238">DNA-binding</keyword>
<dbReference type="InterPro" id="IPR050389">
    <property type="entry name" value="LysR-type_TF"/>
</dbReference>
<dbReference type="Pfam" id="PF03466">
    <property type="entry name" value="LysR_substrate"/>
    <property type="match status" value="1"/>
</dbReference>
<accession>A0ABV6CH05</accession>
<comment type="similarity">
    <text evidence="1">Belongs to the LysR transcriptional regulatory family.</text>
</comment>
<dbReference type="PROSITE" id="PS50931">
    <property type="entry name" value="HTH_LYSR"/>
    <property type="match status" value="1"/>
</dbReference>
<dbReference type="RefSeq" id="WP_385877953.1">
    <property type="nucleotide sequence ID" value="NZ_JBHLXE010000108.1"/>
</dbReference>
<dbReference type="SUPFAM" id="SSF53850">
    <property type="entry name" value="Periplasmic binding protein-like II"/>
    <property type="match status" value="1"/>
</dbReference>
<dbReference type="Proteomes" id="UP001589758">
    <property type="component" value="Unassembled WGS sequence"/>
</dbReference>
<proteinExistence type="inferred from homology"/>
<name>A0ABV6CH05_9GAMM</name>
<protein>
    <submittedName>
        <fullName evidence="6">LysR family transcriptional regulator</fullName>
    </submittedName>
</protein>
<evidence type="ECO:0000313" key="6">
    <source>
        <dbReference type="EMBL" id="MFC0180791.1"/>
    </source>
</evidence>
<dbReference type="SUPFAM" id="SSF46785">
    <property type="entry name" value="Winged helix' DNA-binding domain"/>
    <property type="match status" value="1"/>
</dbReference>
<dbReference type="Gene3D" id="1.10.10.10">
    <property type="entry name" value="Winged helix-like DNA-binding domain superfamily/Winged helix DNA-binding domain"/>
    <property type="match status" value="1"/>
</dbReference>
<evidence type="ECO:0000259" key="5">
    <source>
        <dbReference type="PROSITE" id="PS50931"/>
    </source>
</evidence>
<dbReference type="Gene3D" id="3.40.190.10">
    <property type="entry name" value="Periplasmic binding protein-like II"/>
    <property type="match status" value="2"/>
</dbReference>
<dbReference type="InterPro" id="IPR005119">
    <property type="entry name" value="LysR_subst-bd"/>
</dbReference>
<evidence type="ECO:0000256" key="3">
    <source>
        <dbReference type="ARBA" id="ARBA00023125"/>
    </source>
</evidence>
<dbReference type="InterPro" id="IPR037402">
    <property type="entry name" value="YidZ_PBP2"/>
</dbReference>
<evidence type="ECO:0000256" key="2">
    <source>
        <dbReference type="ARBA" id="ARBA00023015"/>
    </source>
</evidence>
<dbReference type="PANTHER" id="PTHR30118">
    <property type="entry name" value="HTH-TYPE TRANSCRIPTIONAL REGULATOR LEUO-RELATED"/>
    <property type="match status" value="1"/>
</dbReference>
<gene>
    <name evidence="6" type="ORF">ACFFIT_11980</name>
</gene>
<dbReference type="InterPro" id="IPR000847">
    <property type="entry name" value="LysR_HTH_N"/>
</dbReference>
<evidence type="ECO:0000313" key="7">
    <source>
        <dbReference type="Proteomes" id="UP001589758"/>
    </source>
</evidence>
<dbReference type="CDD" id="cd08417">
    <property type="entry name" value="PBP2_Nitroaromatics_like"/>
    <property type="match status" value="1"/>
</dbReference>
<feature type="domain" description="HTH lysR-type" evidence="5">
    <location>
        <begin position="7"/>
        <end position="64"/>
    </location>
</feature>
<dbReference type="Pfam" id="PF00126">
    <property type="entry name" value="HTH_1"/>
    <property type="match status" value="1"/>
</dbReference>